<dbReference type="OrthoDB" id="9804286at2"/>
<reference evidence="3 4" key="1">
    <citation type="submission" date="2018-05" db="EMBL/GenBank/DDBJ databases">
        <title>Genomic analysis of Gracilibacillus dipsosauri DD1 reveals novel features of a salt-tolerant amylase.</title>
        <authorList>
            <person name="Deutch C.E."/>
            <person name="Yang S."/>
        </authorList>
    </citation>
    <scope>NUCLEOTIDE SEQUENCE [LARGE SCALE GENOMIC DNA]</scope>
    <source>
        <strain evidence="3 4">DD1</strain>
    </source>
</reference>
<gene>
    <name evidence="3" type="ORF">DLJ74_15110</name>
</gene>
<name>A0A317KYG3_9BACI</name>
<evidence type="ECO:0000259" key="2">
    <source>
        <dbReference type="Pfam" id="PF00899"/>
    </source>
</evidence>
<dbReference type="AlphaFoldDB" id="A0A317KYG3"/>
<evidence type="ECO:0000313" key="3">
    <source>
        <dbReference type="EMBL" id="PWU67780.1"/>
    </source>
</evidence>
<dbReference type="InterPro" id="IPR000594">
    <property type="entry name" value="ThiF_NAD_FAD-bd"/>
</dbReference>
<feature type="domain" description="THIF-type NAD/FAD binding fold" evidence="2">
    <location>
        <begin position="6"/>
        <end position="242"/>
    </location>
</feature>
<dbReference type="GO" id="GO:0008146">
    <property type="term" value="F:sulfotransferase activity"/>
    <property type="evidence" value="ECO:0007669"/>
    <property type="project" value="TreeGrafter"/>
</dbReference>
<dbReference type="Gene3D" id="3.40.50.720">
    <property type="entry name" value="NAD(P)-binding Rossmann-like Domain"/>
    <property type="match status" value="1"/>
</dbReference>
<dbReference type="GO" id="GO:0005829">
    <property type="term" value="C:cytosol"/>
    <property type="evidence" value="ECO:0007669"/>
    <property type="project" value="TreeGrafter"/>
</dbReference>
<dbReference type="InterPro" id="IPR045886">
    <property type="entry name" value="ThiF/MoeB/HesA"/>
</dbReference>
<evidence type="ECO:0000313" key="4">
    <source>
        <dbReference type="Proteomes" id="UP000245624"/>
    </source>
</evidence>
<dbReference type="Pfam" id="PF00899">
    <property type="entry name" value="ThiF"/>
    <property type="match status" value="1"/>
</dbReference>
<accession>A0A317KYG3</accession>
<dbReference type="Proteomes" id="UP000245624">
    <property type="component" value="Unassembled WGS sequence"/>
</dbReference>
<sequence length="340" mass="38566">MEASRYSRQILFEPIGEEGQLRLSKSHVLIIGVGALGSISAETLTRAGVGKLTLVDRDYVEESNLQRQQLFTEKDVINQTPKAIAAKERLESINHLVKIDAMVMDADVSKLEQIIPKVHLVIDATDNFETRLLINDLCQKYRKPWIYGGCVASYGITFTVLPNETPCLQCLMEHIPQDGATCDTVGIVSPVVQMVVSHQMIEAFKILTGNKQQLSGKLIAFDLWQNQRMELAVESLRKKDCPSCSENKQFPNLSYEQQLKTAVLCGRNTVQIRSPHKQVHLEEIARHLQKKQSLKVFQNPYLLSFEIENHRMVVFQDGRTLIHGTKDLTEAKKLYYQFIG</sequence>
<comment type="similarity">
    <text evidence="1">Belongs to the HesA/MoeB/ThiF family.</text>
</comment>
<dbReference type="InterPro" id="IPR035985">
    <property type="entry name" value="Ubiquitin-activating_enz"/>
</dbReference>
<dbReference type="PANTHER" id="PTHR10953">
    <property type="entry name" value="UBIQUITIN-ACTIVATING ENZYME E1"/>
    <property type="match status" value="1"/>
</dbReference>
<dbReference type="PANTHER" id="PTHR10953:SF102">
    <property type="entry name" value="ADENYLYLTRANSFERASE AND SULFURTRANSFERASE MOCS3"/>
    <property type="match status" value="1"/>
</dbReference>
<proteinExistence type="inferred from homology"/>
<dbReference type="GO" id="GO:0016779">
    <property type="term" value="F:nucleotidyltransferase activity"/>
    <property type="evidence" value="ECO:0007669"/>
    <property type="project" value="TreeGrafter"/>
</dbReference>
<keyword evidence="4" id="KW-1185">Reference proteome</keyword>
<protein>
    <submittedName>
        <fullName evidence="3">Thiamine biosynthesis protein MoeB</fullName>
    </submittedName>
</protein>
<comment type="caution">
    <text evidence="3">The sequence shown here is derived from an EMBL/GenBank/DDBJ whole genome shotgun (WGS) entry which is preliminary data.</text>
</comment>
<evidence type="ECO:0000256" key="1">
    <source>
        <dbReference type="ARBA" id="ARBA00009919"/>
    </source>
</evidence>
<dbReference type="FunFam" id="3.40.50.720:FF:000080">
    <property type="entry name" value="Thiazole biosynthesis adenylyltransferase ThiF"/>
    <property type="match status" value="1"/>
</dbReference>
<dbReference type="SUPFAM" id="SSF69572">
    <property type="entry name" value="Activating enzymes of the ubiquitin-like proteins"/>
    <property type="match status" value="1"/>
</dbReference>
<dbReference type="CDD" id="cd00757">
    <property type="entry name" value="ThiF_MoeB_HesA_family"/>
    <property type="match status" value="1"/>
</dbReference>
<dbReference type="GO" id="GO:0008641">
    <property type="term" value="F:ubiquitin-like modifier activating enzyme activity"/>
    <property type="evidence" value="ECO:0007669"/>
    <property type="project" value="InterPro"/>
</dbReference>
<dbReference type="GO" id="GO:0004792">
    <property type="term" value="F:thiosulfate-cyanide sulfurtransferase activity"/>
    <property type="evidence" value="ECO:0007669"/>
    <property type="project" value="TreeGrafter"/>
</dbReference>
<organism evidence="3 4">
    <name type="scientific">Gracilibacillus dipsosauri</name>
    <dbReference type="NCBI Taxonomy" id="178340"/>
    <lineage>
        <taxon>Bacteria</taxon>
        <taxon>Bacillati</taxon>
        <taxon>Bacillota</taxon>
        <taxon>Bacilli</taxon>
        <taxon>Bacillales</taxon>
        <taxon>Bacillaceae</taxon>
        <taxon>Gracilibacillus</taxon>
    </lineage>
</organism>
<dbReference type="EMBL" id="QGTD01000013">
    <property type="protein sequence ID" value="PWU67780.1"/>
    <property type="molecule type" value="Genomic_DNA"/>
</dbReference>
<dbReference type="RefSeq" id="WP_109985090.1">
    <property type="nucleotide sequence ID" value="NZ_QGTD01000013.1"/>
</dbReference>